<protein>
    <submittedName>
        <fullName evidence="9">Polysulfide reductase</fullName>
    </submittedName>
</protein>
<accession>A0A109W847</accession>
<evidence type="ECO:0000256" key="1">
    <source>
        <dbReference type="ARBA" id="ARBA00004651"/>
    </source>
</evidence>
<evidence type="ECO:0000256" key="5">
    <source>
        <dbReference type="ARBA" id="ARBA00022989"/>
    </source>
</evidence>
<dbReference type="InterPro" id="IPR052049">
    <property type="entry name" value="Electron_transfer_protein"/>
</dbReference>
<comment type="subcellular location">
    <subcellularLocation>
        <location evidence="1">Cell membrane</location>
        <topology evidence="1">Multi-pass membrane protein</topology>
    </subcellularLocation>
</comment>
<evidence type="ECO:0000313" key="10">
    <source>
        <dbReference type="Proteomes" id="UP000065220"/>
    </source>
</evidence>
<evidence type="ECO:0000313" key="9">
    <source>
        <dbReference type="EMBL" id="AMD87888.1"/>
    </source>
</evidence>
<keyword evidence="6 8" id="KW-0472">Membrane</keyword>
<dbReference type="RefSeq" id="WP_067943001.1">
    <property type="nucleotide sequence ID" value="NZ_CAUHMM010000006.1"/>
</dbReference>
<dbReference type="OrthoDB" id="112837at2"/>
<evidence type="ECO:0000256" key="3">
    <source>
        <dbReference type="ARBA" id="ARBA00022475"/>
    </source>
</evidence>
<dbReference type="InterPro" id="IPR005614">
    <property type="entry name" value="NrfD-like"/>
</dbReference>
<dbReference type="AlphaFoldDB" id="A0A109W847"/>
<keyword evidence="10" id="KW-1185">Reference proteome</keyword>
<reference evidence="10" key="1">
    <citation type="submission" date="2016-02" db="EMBL/GenBank/DDBJ databases">
        <authorList>
            <person name="Holder M.E."/>
            <person name="Ajami N.J."/>
            <person name="Petrosino J.F."/>
        </authorList>
    </citation>
    <scope>NUCLEOTIDE SEQUENCE [LARGE SCALE GENOMIC DNA]</scope>
    <source>
        <strain evidence="10">CCUG 36733</strain>
    </source>
</reference>
<feature type="region of interest" description="Disordered" evidence="7">
    <location>
        <begin position="1"/>
        <end position="33"/>
    </location>
</feature>
<feature type="region of interest" description="Disordered" evidence="7">
    <location>
        <begin position="342"/>
        <end position="361"/>
    </location>
</feature>
<keyword evidence="4 8" id="KW-0812">Transmembrane</keyword>
<feature type="transmembrane region" description="Helical" evidence="8">
    <location>
        <begin position="94"/>
        <end position="112"/>
    </location>
</feature>
<organism evidence="9 10">
    <name type="scientific">Actinomyces radicidentis</name>
    <dbReference type="NCBI Taxonomy" id="111015"/>
    <lineage>
        <taxon>Bacteria</taxon>
        <taxon>Bacillati</taxon>
        <taxon>Actinomycetota</taxon>
        <taxon>Actinomycetes</taxon>
        <taxon>Actinomycetales</taxon>
        <taxon>Actinomycetaceae</taxon>
        <taxon>Actinomyces</taxon>
    </lineage>
</organism>
<dbReference type="Pfam" id="PF03916">
    <property type="entry name" value="NrfD"/>
    <property type="match status" value="1"/>
</dbReference>
<keyword evidence="5 8" id="KW-1133">Transmembrane helix</keyword>
<dbReference type="STRING" id="111015.AXF14_10250"/>
<keyword evidence="3" id="KW-1003">Cell membrane</keyword>
<dbReference type="Gene3D" id="1.20.1630.10">
    <property type="entry name" value="Formate dehydrogenase/DMSO reductase domain"/>
    <property type="match status" value="1"/>
</dbReference>
<feature type="transmembrane region" description="Helical" evidence="8">
    <location>
        <begin position="165"/>
        <end position="188"/>
    </location>
</feature>
<evidence type="ECO:0000256" key="7">
    <source>
        <dbReference type="SAM" id="MobiDB-lite"/>
    </source>
</evidence>
<name>A0A109W847_ACTRD</name>
<evidence type="ECO:0000256" key="8">
    <source>
        <dbReference type="SAM" id="Phobius"/>
    </source>
</evidence>
<dbReference type="KEGG" id="ard:AXF14_10250"/>
<gene>
    <name evidence="9" type="ORF">AXF14_10250</name>
</gene>
<proteinExistence type="inferred from homology"/>
<evidence type="ECO:0000256" key="2">
    <source>
        <dbReference type="ARBA" id="ARBA00008929"/>
    </source>
</evidence>
<evidence type="ECO:0000256" key="6">
    <source>
        <dbReference type="ARBA" id="ARBA00023136"/>
    </source>
</evidence>
<feature type="transmembrane region" description="Helical" evidence="8">
    <location>
        <begin position="62"/>
        <end position="82"/>
    </location>
</feature>
<dbReference type="PANTHER" id="PTHR34856">
    <property type="entry name" value="PROTEIN NRFD"/>
    <property type="match status" value="1"/>
</dbReference>
<comment type="similarity">
    <text evidence="2">Belongs to the NrfD family.</text>
</comment>
<dbReference type="Proteomes" id="UP000065220">
    <property type="component" value="Chromosome"/>
</dbReference>
<dbReference type="PANTHER" id="PTHR34856:SF2">
    <property type="entry name" value="PROTEIN NRFD"/>
    <property type="match status" value="1"/>
</dbReference>
<evidence type="ECO:0000256" key="4">
    <source>
        <dbReference type="ARBA" id="ARBA00022692"/>
    </source>
</evidence>
<dbReference type="EMBL" id="CP014228">
    <property type="protein sequence ID" value="AMD87888.1"/>
    <property type="molecule type" value="Genomic_DNA"/>
</dbReference>
<dbReference type="GO" id="GO:0005886">
    <property type="term" value="C:plasma membrane"/>
    <property type="evidence" value="ECO:0007669"/>
    <property type="project" value="UniProtKB-SubCell"/>
</dbReference>
<feature type="transmembrane region" description="Helical" evidence="8">
    <location>
        <begin position="132"/>
        <end position="153"/>
    </location>
</feature>
<sequence>MTVTAFDSVRPPEPPRDGRRRRRRRDGAPRTGPDWMVPAAEFTSYYGQNIVKPAPWEEAIAIYLWAGGMAAGSGLVGAGADITHRHVLRRNARIAGLISLGVGGTALVVDLGRPERFLNMMRTAKLTSPMSVGSWILVGFSGFTGGAAALEIVQPFLPRESWWRELVDVASIFASAGAAFFAPPLAAYTAVLFSDTATPLWHQAYREMPFLFVSSGQGAGCGLNMILGSSDEMRPVHQLASVAAACDLAADAAMERRLGEEGQPLHEGRAGRLHKAAKVLTAVGGVTAALAGRNRALNVLAGASLVAGSACTRFSIYYAGLESAKDPVYTVRPQRRRFAEKLAQGRSVTEPGGEWPEYSIR</sequence>